<dbReference type="Pfam" id="PF12174">
    <property type="entry name" value="RST"/>
    <property type="match status" value="1"/>
</dbReference>
<keyword evidence="3" id="KW-0346">Stress response</keyword>
<dbReference type="AlphaFoldDB" id="A0AAX6FNM0"/>
<reference evidence="8" key="1">
    <citation type="journal article" date="2023" name="GigaByte">
        <title>Genome assembly of the bearded iris, Iris pallida Lam.</title>
        <authorList>
            <person name="Bruccoleri R.E."/>
            <person name="Oakeley E.J."/>
            <person name="Faust A.M.E."/>
            <person name="Altorfer M."/>
            <person name="Dessus-Babus S."/>
            <person name="Burckhardt D."/>
            <person name="Oertli M."/>
            <person name="Naumann U."/>
            <person name="Petersen F."/>
            <person name="Wong J."/>
        </authorList>
    </citation>
    <scope>NUCLEOTIDE SEQUENCE</scope>
    <source>
        <strain evidence="8">GSM-AAB239-AS_SAM_17_03QT</strain>
    </source>
</reference>
<dbReference type="InterPro" id="IPR057823">
    <property type="entry name" value="WWE_RCD1"/>
</dbReference>
<dbReference type="Pfam" id="PF23467">
    <property type="entry name" value="WWE_5"/>
    <property type="match status" value="1"/>
</dbReference>
<evidence type="ECO:0000256" key="1">
    <source>
        <dbReference type="ARBA" id="ARBA00004123"/>
    </source>
</evidence>
<dbReference type="GO" id="GO:0005634">
    <property type="term" value="C:nucleus"/>
    <property type="evidence" value="ECO:0007669"/>
    <property type="project" value="UniProtKB-SubCell"/>
</dbReference>
<evidence type="ECO:0000259" key="7">
    <source>
        <dbReference type="PROSITE" id="PS51879"/>
    </source>
</evidence>
<dbReference type="PANTHER" id="PTHR32263">
    <property type="entry name" value="INACTIVE POLY [ADP-RIBOSE] POLYMERASE SRO4-RELATED"/>
    <property type="match status" value="1"/>
</dbReference>
<dbReference type="Gene3D" id="3.90.228.10">
    <property type="match status" value="1"/>
</dbReference>
<keyword evidence="2" id="KW-0217">Developmental protein</keyword>
<accession>A0AAX6FNM0</accession>
<evidence type="ECO:0000256" key="3">
    <source>
        <dbReference type="ARBA" id="ARBA00023016"/>
    </source>
</evidence>
<dbReference type="EMBL" id="JANAVB010027400">
    <property type="protein sequence ID" value="KAJ6818016.1"/>
    <property type="molecule type" value="Genomic_DNA"/>
</dbReference>
<sequence length="472" mass="52017">MEAVSPRLSNSSTTDEEFSSGGGANAANNAVELSSPRSCSVELLPAVGGGSGDRTVVQYFNNFKKSGVPCRFLLFEQNAWVDFPKLVFDELSAGFVAGKAVFELSADGRCYLFDFLRMVRIDTSTEAANSIAWIDVDGRCFFPRTVVAPEESYHQCYRQREMEELEIGNIDKSFSDESSGLAWPRFSGGAEMLGEGERLYRVVRKLFLNGMRRACGSSDADVAVMSVHKCSYPGLSGRSRLKAFQMMMAMAKEARGDANVKFGWYGASASNVADVVEHGFGKTNSGELGFGAHGLGVHLSPPQHPHGSSVLCREGAEGGEKYMVLCRVVMGNMERVEAGSLQRHPSSDEFDSGVDDLDNPKWYVVWSTGMNTRILPEYVVSFRTYNQAQGTRRGAAAAATATRRAPPPVRTWLSFPKLLKEIEKSLPSPKTRALERLYNQHKVGKMSKDIFIRYIRSIVGDKLLASTIRRIR</sequence>
<keyword evidence="4" id="KW-0539">Nucleus</keyword>
<dbReference type="InterPro" id="IPR044964">
    <property type="entry name" value="RCD1/SRO1-5"/>
</dbReference>
<gene>
    <name evidence="8" type="ORF">M6B38_408210</name>
</gene>
<dbReference type="Proteomes" id="UP001140949">
    <property type="component" value="Unassembled WGS sequence"/>
</dbReference>
<evidence type="ECO:0000256" key="4">
    <source>
        <dbReference type="ARBA" id="ARBA00023242"/>
    </source>
</evidence>
<proteinExistence type="predicted"/>
<comment type="subcellular location">
    <subcellularLocation>
        <location evidence="1">Nucleus</location>
    </subcellularLocation>
</comment>
<evidence type="ECO:0000256" key="2">
    <source>
        <dbReference type="ARBA" id="ARBA00022473"/>
    </source>
</evidence>
<reference evidence="8" key="2">
    <citation type="submission" date="2023-04" db="EMBL/GenBank/DDBJ databases">
        <authorList>
            <person name="Bruccoleri R.E."/>
            <person name="Oakeley E.J."/>
            <person name="Faust A.-M."/>
            <person name="Dessus-Babus S."/>
            <person name="Altorfer M."/>
            <person name="Burckhardt D."/>
            <person name="Oertli M."/>
            <person name="Naumann U."/>
            <person name="Petersen F."/>
            <person name="Wong J."/>
        </authorList>
    </citation>
    <scope>NUCLEOTIDE SEQUENCE</scope>
    <source>
        <strain evidence="8">GSM-AAB239-AS_SAM_17_03QT</strain>
        <tissue evidence="8">Leaf</tissue>
    </source>
</reference>
<dbReference type="SUPFAM" id="SSF56399">
    <property type="entry name" value="ADP-ribosylation"/>
    <property type="match status" value="1"/>
</dbReference>
<dbReference type="PROSITE" id="PS51879">
    <property type="entry name" value="RST"/>
    <property type="match status" value="1"/>
</dbReference>
<evidence type="ECO:0000313" key="9">
    <source>
        <dbReference type="Proteomes" id="UP001140949"/>
    </source>
</evidence>
<dbReference type="PROSITE" id="PS51059">
    <property type="entry name" value="PARP_CATALYTIC"/>
    <property type="match status" value="1"/>
</dbReference>
<dbReference type="InterPro" id="IPR022003">
    <property type="entry name" value="RST"/>
</dbReference>
<protein>
    <submittedName>
        <fullName evidence="8">Inactive poly [ADP-ribose] polymerase SRO2</fullName>
    </submittedName>
</protein>
<evidence type="ECO:0000313" key="8">
    <source>
        <dbReference type="EMBL" id="KAJ6818016.1"/>
    </source>
</evidence>
<keyword evidence="9" id="KW-1185">Reference proteome</keyword>
<feature type="domain" description="RST" evidence="7">
    <location>
        <begin position="406"/>
        <end position="472"/>
    </location>
</feature>
<organism evidence="8 9">
    <name type="scientific">Iris pallida</name>
    <name type="common">Sweet iris</name>
    <dbReference type="NCBI Taxonomy" id="29817"/>
    <lineage>
        <taxon>Eukaryota</taxon>
        <taxon>Viridiplantae</taxon>
        <taxon>Streptophyta</taxon>
        <taxon>Embryophyta</taxon>
        <taxon>Tracheophyta</taxon>
        <taxon>Spermatophyta</taxon>
        <taxon>Magnoliopsida</taxon>
        <taxon>Liliopsida</taxon>
        <taxon>Asparagales</taxon>
        <taxon>Iridaceae</taxon>
        <taxon>Iridoideae</taxon>
        <taxon>Irideae</taxon>
        <taxon>Iris</taxon>
    </lineage>
</organism>
<name>A0AAX6FNM0_IRIPA</name>
<evidence type="ECO:0000256" key="5">
    <source>
        <dbReference type="SAM" id="MobiDB-lite"/>
    </source>
</evidence>
<evidence type="ECO:0000259" key="6">
    <source>
        <dbReference type="PROSITE" id="PS51059"/>
    </source>
</evidence>
<dbReference type="PANTHER" id="PTHR32263:SF19">
    <property type="entry name" value="OS03G0230300 PROTEIN"/>
    <property type="match status" value="1"/>
</dbReference>
<feature type="domain" description="PARP catalytic" evidence="6">
    <location>
        <begin position="177"/>
        <end position="403"/>
    </location>
</feature>
<dbReference type="InterPro" id="IPR012317">
    <property type="entry name" value="Poly(ADP-ribose)pol_cat_dom"/>
</dbReference>
<feature type="region of interest" description="Disordered" evidence="5">
    <location>
        <begin position="1"/>
        <end position="22"/>
    </location>
</feature>
<dbReference type="GO" id="GO:0003950">
    <property type="term" value="F:NAD+ poly-ADP-ribosyltransferase activity"/>
    <property type="evidence" value="ECO:0007669"/>
    <property type="project" value="InterPro"/>
</dbReference>
<comment type="caution">
    <text evidence="8">The sequence shown here is derived from an EMBL/GenBank/DDBJ whole genome shotgun (WGS) entry which is preliminary data.</text>
</comment>